<dbReference type="Pfam" id="PF20151">
    <property type="entry name" value="DUF6533"/>
    <property type="match status" value="1"/>
</dbReference>
<comment type="caution">
    <text evidence="3">The sequence shown here is derived from an EMBL/GenBank/DDBJ whole genome shotgun (WGS) entry which is preliminary data.</text>
</comment>
<reference evidence="3" key="2">
    <citation type="journal article" date="2020" name="Nat. Commun.">
        <title>Large-scale genome sequencing of mycorrhizal fungi provides insights into the early evolution of symbiotic traits.</title>
        <authorList>
            <person name="Miyauchi S."/>
            <person name="Kiss E."/>
            <person name="Kuo A."/>
            <person name="Drula E."/>
            <person name="Kohler A."/>
            <person name="Sanchez-Garcia M."/>
            <person name="Morin E."/>
            <person name="Andreopoulos B."/>
            <person name="Barry K.W."/>
            <person name="Bonito G."/>
            <person name="Buee M."/>
            <person name="Carver A."/>
            <person name="Chen C."/>
            <person name="Cichocki N."/>
            <person name="Clum A."/>
            <person name="Culley D."/>
            <person name="Crous P.W."/>
            <person name="Fauchery L."/>
            <person name="Girlanda M."/>
            <person name="Hayes R.D."/>
            <person name="Keri Z."/>
            <person name="LaButti K."/>
            <person name="Lipzen A."/>
            <person name="Lombard V."/>
            <person name="Magnuson J."/>
            <person name="Maillard F."/>
            <person name="Murat C."/>
            <person name="Nolan M."/>
            <person name="Ohm R.A."/>
            <person name="Pangilinan J."/>
            <person name="Pereira M.F."/>
            <person name="Perotto S."/>
            <person name="Peter M."/>
            <person name="Pfister S."/>
            <person name="Riley R."/>
            <person name="Sitrit Y."/>
            <person name="Stielow J.B."/>
            <person name="Szollosi G."/>
            <person name="Zifcakova L."/>
            <person name="Stursova M."/>
            <person name="Spatafora J.W."/>
            <person name="Tedersoo L."/>
            <person name="Vaario L.M."/>
            <person name="Yamada A."/>
            <person name="Yan M."/>
            <person name="Wang P."/>
            <person name="Xu J."/>
            <person name="Bruns T."/>
            <person name="Baldrian P."/>
            <person name="Vilgalys R."/>
            <person name="Dunand C."/>
            <person name="Henrissat B."/>
            <person name="Grigoriev I.V."/>
            <person name="Hibbett D."/>
            <person name="Nagy L.G."/>
            <person name="Martin F.M."/>
        </authorList>
    </citation>
    <scope>NUCLEOTIDE SEQUENCE</scope>
    <source>
        <strain evidence="3">BED1</strain>
    </source>
</reference>
<name>A0AAD4BWX4_BOLED</name>
<dbReference type="EMBL" id="WHUW01000009">
    <property type="protein sequence ID" value="KAF8442246.1"/>
    <property type="molecule type" value="Genomic_DNA"/>
</dbReference>
<feature type="transmembrane region" description="Helical" evidence="1">
    <location>
        <begin position="79"/>
        <end position="98"/>
    </location>
</feature>
<accession>A0AAD4BWX4</accession>
<evidence type="ECO:0000313" key="3">
    <source>
        <dbReference type="EMBL" id="KAF8442246.1"/>
    </source>
</evidence>
<keyword evidence="1" id="KW-0472">Membrane</keyword>
<keyword evidence="1" id="KW-0812">Transmembrane</keyword>
<evidence type="ECO:0000256" key="1">
    <source>
        <dbReference type="SAM" id="Phobius"/>
    </source>
</evidence>
<keyword evidence="4" id="KW-1185">Reference proteome</keyword>
<feature type="transmembrane region" description="Helical" evidence="1">
    <location>
        <begin position="41"/>
        <end position="59"/>
    </location>
</feature>
<gene>
    <name evidence="3" type="ORF">L210DRAFT_3536138</name>
</gene>
<feature type="domain" description="DUF6533" evidence="2">
    <location>
        <begin position="12"/>
        <end position="56"/>
    </location>
</feature>
<organism evidence="3 4">
    <name type="scientific">Boletus edulis BED1</name>
    <dbReference type="NCBI Taxonomy" id="1328754"/>
    <lineage>
        <taxon>Eukaryota</taxon>
        <taxon>Fungi</taxon>
        <taxon>Dikarya</taxon>
        <taxon>Basidiomycota</taxon>
        <taxon>Agaricomycotina</taxon>
        <taxon>Agaricomycetes</taxon>
        <taxon>Agaricomycetidae</taxon>
        <taxon>Boletales</taxon>
        <taxon>Boletineae</taxon>
        <taxon>Boletaceae</taxon>
        <taxon>Boletoideae</taxon>
        <taxon>Boletus</taxon>
    </lineage>
</organism>
<keyword evidence="1" id="KW-1133">Transmembrane helix</keyword>
<feature type="transmembrane region" description="Helical" evidence="1">
    <location>
        <begin position="105"/>
        <end position="123"/>
    </location>
</feature>
<sequence length="239" mass="27164">MSSALNLRPNDYVTPVMLTAVGYDYILTFSNELEYIWRRPWTHVSVLFILVRYVGLYSLVSFLPGPAKVCHIIGITDDWAFCLFFGAADFVMLLRVWALYNRSRLILGTLLVLFFLEIIYIIVPTALYSTYPTYIPDVATQTPSCAVVLPPVSTKVGAAVQIINGTALCTLAIVQFVVQSLQMYRITKRLQINQYVNLIVKQGILYFFVYVPSYLLSPCPLLLPELQYESQKANYKFPS</sequence>
<evidence type="ECO:0000313" key="4">
    <source>
        <dbReference type="Proteomes" id="UP001194468"/>
    </source>
</evidence>
<dbReference type="InterPro" id="IPR045340">
    <property type="entry name" value="DUF6533"/>
</dbReference>
<proteinExistence type="predicted"/>
<dbReference type="Proteomes" id="UP001194468">
    <property type="component" value="Unassembled WGS sequence"/>
</dbReference>
<reference evidence="3" key="1">
    <citation type="submission" date="2019-10" db="EMBL/GenBank/DDBJ databases">
        <authorList>
            <consortium name="DOE Joint Genome Institute"/>
            <person name="Kuo A."/>
            <person name="Miyauchi S."/>
            <person name="Kiss E."/>
            <person name="Drula E."/>
            <person name="Kohler A."/>
            <person name="Sanchez-Garcia M."/>
            <person name="Andreopoulos B."/>
            <person name="Barry K.W."/>
            <person name="Bonito G."/>
            <person name="Buee M."/>
            <person name="Carver A."/>
            <person name="Chen C."/>
            <person name="Cichocki N."/>
            <person name="Clum A."/>
            <person name="Culley D."/>
            <person name="Crous P.W."/>
            <person name="Fauchery L."/>
            <person name="Girlanda M."/>
            <person name="Hayes R."/>
            <person name="Keri Z."/>
            <person name="LaButti K."/>
            <person name="Lipzen A."/>
            <person name="Lombard V."/>
            <person name="Magnuson J."/>
            <person name="Maillard F."/>
            <person name="Morin E."/>
            <person name="Murat C."/>
            <person name="Nolan M."/>
            <person name="Ohm R."/>
            <person name="Pangilinan J."/>
            <person name="Pereira M."/>
            <person name="Perotto S."/>
            <person name="Peter M."/>
            <person name="Riley R."/>
            <person name="Sitrit Y."/>
            <person name="Stielow B."/>
            <person name="Szollosi G."/>
            <person name="Zifcakova L."/>
            <person name="Stursova M."/>
            <person name="Spatafora J.W."/>
            <person name="Tedersoo L."/>
            <person name="Vaario L.-M."/>
            <person name="Yamada A."/>
            <person name="Yan M."/>
            <person name="Wang P."/>
            <person name="Xu J."/>
            <person name="Bruns T."/>
            <person name="Baldrian P."/>
            <person name="Vilgalys R."/>
            <person name="Henrissat B."/>
            <person name="Grigoriev I.V."/>
            <person name="Hibbett D."/>
            <person name="Nagy L.G."/>
            <person name="Martin F.M."/>
        </authorList>
    </citation>
    <scope>NUCLEOTIDE SEQUENCE</scope>
    <source>
        <strain evidence="3">BED1</strain>
    </source>
</reference>
<evidence type="ECO:0000259" key="2">
    <source>
        <dbReference type="Pfam" id="PF20151"/>
    </source>
</evidence>
<feature type="transmembrane region" description="Helical" evidence="1">
    <location>
        <begin position="158"/>
        <end position="178"/>
    </location>
</feature>
<feature type="transmembrane region" description="Helical" evidence="1">
    <location>
        <begin position="198"/>
        <end position="216"/>
    </location>
</feature>
<protein>
    <recommendedName>
        <fullName evidence="2">DUF6533 domain-containing protein</fullName>
    </recommendedName>
</protein>
<dbReference type="AlphaFoldDB" id="A0AAD4BWX4"/>